<sequence>MHTETYLDAVVEQTGILADWVHAREPATPVPTAPKWTLADLVEHVGATQRMVRLLVAGRLTDPGAAFADQEPAPADPAAWRDWLNANAVAARDAFAPVTDTTPVWDPSGAAAGVPFWSRRLFGEACVHRADAAAALDLAYALRPEYAAAAVDDWLDTLTSAGYWTNRPDFAAAVRGAGQTLCFAPTDAAGGWLARRGPDGVGLERAAAPADVTLRGPAVELLLVLSRRRPLAAAEGLVVQGDRALLDHWIDHMDWVAD</sequence>
<accession>A0A1H4LCJ1</accession>
<evidence type="ECO:0000259" key="1">
    <source>
        <dbReference type="Pfam" id="PF07398"/>
    </source>
</evidence>
<keyword evidence="4" id="KW-1185">Reference proteome</keyword>
<dbReference type="InterPro" id="IPR034660">
    <property type="entry name" value="DinB/YfiT-like"/>
</dbReference>
<dbReference type="EMBL" id="FNSA01000003">
    <property type="protein sequence ID" value="SEB68216.1"/>
    <property type="molecule type" value="Genomic_DNA"/>
</dbReference>
<evidence type="ECO:0000313" key="3">
    <source>
        <dbReference type="EMBL" id="SEB68216.1"/>
    </source>
</evidence>
<dbReference type="InterPro" id="IPR024344">
    <property type="entry name" value="MDMPI_metal-binding"/>
</dbReference>
<dbReference type="PANTHER" id="PTHR40758">
    <property type="entry name" value="CONSERVED PROTEIN"/>
    <property type="match status" value="1"/>
</dbReference>
<dbReference type="AlphaFoldDB" id="A0A1H4LCJ1"/>
<organism evidence="3 4">
    <name type="scientific">Tsukamurella tyrosinosolvens</name>
    <dbReference type="NCBI Taxonomy" id="57704"/>
    <lineage>
        <taxon>Bacteria</taxon>
        <taxon>Bacillati</taxon>
        <taxon>Actinomycetota</taxon>
        <taxon>Actinomycetes</taxon>
        <taxon>Mycobacteriales</taxon>
        <taxon>Tsukamurellaceae</taxon>
        <taxon>Tsukamurella</taxon>
    </lineage>
</organism>
<dbReference type="PANTHER" id="PTHR40758:SF1">
    <property type="entry name" value="CONSERVED PROTEIN"/>
    <property type="match status" value="1"/>
</dbReference>
<feature type="domain" description="Mycothiol-dependent maleylpyruvate isomerase metal-binding" evidence="2">
    <location>
        <begin position="18"/>
        <end position="133"/>
    </location>
</feature>
<dbReference type="OrthoDB" id="3671213at2"/>
<dbReference type="Pfam" id="PF07398">
    <property type="entry name" value="MDMPI_C"/>
    <property type="match status" value="1"/>
</dbReference>
<dbReference type="NCBIfam" id="TIGR03083">
    <property type="entry name" value="maleylpyruvate isomerase family mycothiol-dependent enzyme"/>
    <property type="match status" value="1"/>
</dbReference>
<dbReference type="SUPFAM" id="SSF109854">
    <property type="entry name" value="DinB/YfiT-like putative metalloenzymes"/>
    <property type="match status" value="1"/>
</dbReference>
<protein>
    <submittedName>
        <fullName evidence="3">TIGR03083 family protein</fullName>
    </submittedName>
</protein>
<reference evidence="4" key="1">
    <citation type="submission" date="2016-10" db="EMBL/GenBank/DDBJ databases">
        <authorList>
            <person name="Varghese N."/>
            <person name="Submissions S."/>
        </authorList>
    </citation>
    <scope>NUCLEOTIDE SEQUENCE [LARGE SCALE GENOMIC DNA]</scope>
    <source>
        <strain evidence="4">DSM 44234</strain>
    </source>
</reference>
<name>A0A1H4LCJ1_TSUTY</name>
<dbReference type="GO" id="GO:0005886">
    <property type="term" value="C:plasma membrane"/>
    <property type="evidence" value="ECO:0007669"/>
    <property type="project" value="TreeGrafter"/>
</dbReference>
<evidence type="ECO:0000259" key="2">
    <source>
        <dbReference type="Pfam" id="PF11716"/>
    </source>
</evidence>
<dbReference type="Proteomes" id="UP000182241">
    <property type="component" value="Unassembled WGS sequence"/>
</dbReference>
<dbReference type="InterPro" id="IPR017517">
    <property type="entry name" value="Maleyloyr_isom"/>
</dbReference>
<feature type="domain" description="MDMPI C-terminal" evidence="1">
    <location>
        <begin position="147"/>
        <end position="247"/>
    </location>
</feature>
<gene>
    <name evidence="3" type="ORF">SAMN04489793_0528</name>
</gene>
<evidence type="ECO:0000313" key="4">
    <source>
        <dbReference type="Proteomes" id="UP000182241"/>
    </source>
</evidence>
<dbReference type="InterPro" id="IPR010872">
    <property type="entry name" value="MDMPI_C-term_domain"/>
</dbReference>
<dbReference type="RefSeq" id="WP_068740562.1">
    <property type="nucleotide sequence ID" value="NZ_CBDRGN010000005.1"/>
</dbReference>
<dbReference type="STRING" id="57704.SAMN04489793_0528"/>
<proteinExistence type="predicted"/>
<dbReference type="GO" id="GO:0046872">
    <property type="term" value="F:metal ion binding"/>
    <property type="evidence" value="ECO:0007669"/>
    <property type="project" value="InterPro"/>
</dbReference>
<dbReference type="Pfam" id="PF11716">
    <property type="entry name" value="MDMPI_N"/>
    <property type="match status" value="1"/>
</dbReference>